<evidence type="ECO:0000313" key="2">
    <source>
        <dbReference type="Proteomes" id="UP000886748"/>
    </source>
</evidence>
<proteinExistence type="predicted"/>
<reference evidence="1" key="1">
    <citation type="submission" date="2020-10" db="EMBL/GenBank/DDBJ databases">
        <authorList>
            <person name="Gilroy R."/>
        </authorList>
    </citation>
    <scope>NUCLEOTIDE SEQUENCE</scope>
    <source>
        <strain evidence="1">CHK154-7741</strain>
    </source>
</reference>
<reference evidence="1" key="2">
    <citation type="journal article" date="2021" name="PeerJ">
        <title>Extensive microbial diversity within the chicken gut microbiome revealed by metagenomics and culture.</title>
        <authorList>
            <person name="Gilroy R."/>
            <person name="Ravi A."/>
            <person name="Getino M."/>
            <person name="Pursley I."/>
            <person name="Horton D.L."/>
            <person name="Alikhan N.F."/>
            <person name="Baker D."/>
            <person name="Gharbi K."/>
            <person name="Hall N."/>
            <person name="Watson M."/>
            <person name="Adriaenssens E.M."/>
            <person name="Foster-Nyarko E."/>
            <person name="Jarju S."/>
            <person name="Secka A."/>
            <person name="Antonio M."/>
            <person name="Oren A."/>
            <person name="Chaudhuri R.R."/>
            <person name="La Ragione R."/>
            <person name="Hildebrand F."/>
            <person name="Pallen M.J."/>
        </authorList>
    </citation>
    <scope>NUCLEOTIDE SEQUENCE</scope>
    <source>
        <strain evidence="1">CHK154-7741</strain>
    </source>
</reference>
<dbReference type="Proteomes" id="UP000886748">
    <property type="component" value="Unassembled WGS sequence"/>
</dbReference>
<accession>A0A9D1SQP8</accession>
<sequence>MFEQLLFEYIKNNFKVKNFNFKFGYGEIEPKTKQPYIIQHSLLMDGTQQVLCNDNNFSDGMSFTQWNIYTSSQSSADFINQELFKFVMDLPSLGGYKIGLVKLNSSRSFTEPSIGLYSSVIAFEINYYK</sequence>
<organism evidence="1 2">
    <name type="scientific">Candidatus Limenecus avicola</name>
    <dbReference type="NCBI Taxonomy" id="2840847"/>
    <lineage>
        <taxon>Bacteria</taxon>
        <taxon>Bacillati</taxon>
        <taxon>Bacillota</taxon>
        <taxon>Clostridia</taxon>
        <taxon>Eubacteriales</taxon>
        <taxon>Clostridiaceae</taxon>
        <taxon>Clostridiaceae incertae sedis</taxon>
        <taxon>Candidatus Limenecus</taxon>
    </lineage>
</organism>
<protein>
    <recommendedName>
        <fullName evidence="3">Phage tail protein</fullName>
    </recommendedName>
</protein>
<name>A0A9D1SQP8_9CLOT</name>
<comment type="caution">
    <text evidence="1">The sequence shown here is derived from an EMBL/GenBank/DDBJ whole genome shotgun (WGS) entry which is preliminary data.</text>
</comment>
<dbReference type="EMBL" id="DVOD01000029">
    <property type="protein sequence ID" value="HIU92258.1"/>
    <property type="molecule type" value="Genomic_DNA"/>
</dbReference>
<evidence type="ECO:0008006" key="3">
    <source>
        <dbReference type="Google" id="ProtNLM"/>
    </source>
</evidence>
<gene>
    <name evidence="1" type="ORF">IAD26_03885</name>
</gene>
<evidence type="ECO:0000313" key="1">
    <source>
        <dbReference type="EMBL" id="HIU92258.1"/>
    </source>
</evidence>
<dbReference type="AlphaFoldDB" id="A0A9D1SQP8"/>